<dbReference type="InterPro" id="IPR011060">
    <property type="entry name" value="RibuloseP-bd_barrel"/>
</dbReference>
<dbReference type="GO" id="GO:0005975">
    <property type="term" value="P:carbohydrate metabolic process"/>
    <property type="evidence" value="ECO:0007669"/>
    <property type="project" value="UniProtKB-UniRule"/>
</dbReference>
<comment type="pathway">
    <text evidence="3 6">Amino-sugar metabolism; N-acetylneuraminate degradation; D-fructose 6-phosphate from N-acetylneuraminate: step 3/5.</text>
</comment>
<evidence type="ECO:0000256" key="4">
    <source>
        <dbReference type="ARBA" id="ARBA00023235"/>
    </source>
</evidence>
<comment type="catalytic activity">
    <reaction evidence="1 6">
        <text>an N-acyl-D-glucosamine 6-phosphate = an N-acyl-D-mannosamine 6-phosphate</text>
        <dbReference type="Rhea" id="RHEA:23932"/>
        <dbReference type="ChEBI" id="CHEBI:57599"/>
        <dbReference type="ChEBI" id="CHEBI:57666"/>
        <dbReference type="EC" id="5.1.3.9"/>
    </reaction>
</comment>
<dbReference type="EMBL" id="WURB01000001">
    <property type="protein sequence ID" value="MXQ10183.1"/>
    <property type="molecule type" value="Genomic_DNA"/>
</dbReference>
<dbReference type="EC" id="5.1.3.9" evidence="6"/>
<evidence type="ECO:0000256" key="6">
    <source>
        <dbReference type="HAMAP-Rule" id="MF_01235"/>
    </source>
</evidence>
<keyword evidence="4 6" id="KW-0413">Isomerase</keyword>
<evidence type="ECO:0000256" key="2">
    <source>
        <dbReference type="ARBA" id="ARBA00002147"/>
    </source>
</evidence>
<proteinExistence type="inferred from homology"/>
<dbReference type="NCBIfam" id="NF002231">
    <property type="entry name" value="PRK01130.1"/>
    <property type="match status" value="1"/>
</dbReference>
<reference evidence="7 8" key="2">
    <citation type="submission" date="2020-01" db="EMBL/GenBank/DDBJ databases">
        <title>Microvirga sp. nov., an arsenate reduction bacterium isolated from Tibet hotspring sediments.</title>
        <authorList>
            <person name="Xian W.-D."/>
            <person name="Li W.-J."/>
        </authorList>
    </citation>
    <scope>NUCLEOTIDE SEQUENCE [LARGE SCALE GENOMIC DNA]</scope>
    <source>
        <strain evidence="7 8">KCTC 23863</strain>
    </source>
</reference>
<accession>A0A7X3MNK2</accession>
<comment type="function">
    <text evidence="2 6">Converts N-acetylmannosamine-6-phosphate (ManNAc-6-P) to N-acetylglucosamine-6-phosphate (GlcNAc-6-P).</text>
</comment>
<evidence type="ECO:0000313" key="8">
    <source>
        <dbReference type="Proteomes" id="UP000436483"/>
    </source>
</evidence>
<dbReference type="InterPro" id="IPR007260">
    <property type="entry name" value="NanE"/>
</dbReference>
<dbReference type="HAMAP" id="MF_01235">
    <property type="entry name" value="ManNAc6P_epimer"/>
    <property type="match status" value="1"/>
</dbReference>
<dbReference type="PANTHER" id="PTHR36204">
    <property type="entry name" value="N-ACETYLMANNOSAMINE-6-PHOSPHATE 2-EPIMERASE-RELATED"/>
    <property type="match status" value="1"/>
</dbReference>
<comment type="caution">
    <text evidence="7">The sequence shown here is derived from an EMBL/GenBank/DDBJ whole genome shotgun (WGS) entry which is preliminary data.</text>
</comment>
<dbReference type="SUPFAM" id="SSF51366">
    <property type="entry name" value="Ribulose-phoshate binding barrel"/>
    <property type="match status" value="1"/>
</dbReference>
<dbReference type="UniPathway" id="UPA00629">
    <property type="reaction ID" value="UER00682"/>
</dbReference>
<evidence type="ECO:0000256" key="3">
    <source>
        <dbReference type="ARBA" id="ARBA00005081"/>
    </source>
</evidence>
<evidence type="ECO:0000256" key="1">
    <source>
        <dbReference type="ARBA" id="ARBA00000056"/>
    </source>
</evidence>
<gene>
    <name evidence="6" type="primary">nanE</name>
    <name evidence="7" type="ORF">GR328_01670</name>
</gene>
<name>A0A7X3MNK2_9HYPH</name>
<dbReference type="OrthoDB" id="9810372at2"/>
<keyword evidence="5 6" id="KW-0119">Carbohydrate metabolism</keyword>
<comment type="similarity">
    <text evidence="6">Belongs to the NanE family.</text>
</comment>
<sequence length="226" mass="23589">MPILKGALVVSCQARADNPLHGPVHMAAMARAAEAGGASGIRANGAEDVVAIRAATALPIIGISKVWDDRFPVYITPGFDDAAQIAAAGADIIGLDATGRPRNGEPVERLIARIRTELGREVFADIATLEEGRAAHAHGATYVASTLSGYTEETTARKGEGPDLELLEALVAALPVPVVAEGRFDTPELVAEAFRRGAHAVVVGTAITNPREITKKFVRAAQAWTA</sequence>
<dbReference type="PANTHER" id="PTHR36204:SF1">
    <property type="entry name" value="N-ACETYLMANNOSAMINE-6-PHOSPHATE 2-EPIMERASE-RELATED"/>
    <property type="match status" value="1"/>
</dbReference>
<dbReference type="Gene3D" id="3.20.20.70">
    <property type="entry name" value="Aldolase class I"/>
    <property type="match status" value="1"/>
</dbReference>
<dbReference type="GO" id="GO:0019262">
    <property type="term" value="P:N-acetylneuraminate catabolic process"/>
    <property type="evidence" value="ECO:0007669"/>
    <property type="project" value="UniProtKB-UniRule"/>
</dbReference>
<dbReference type="AlphaFoldDB" id="A0A7X3MNK2"/>
<dbReference type="Proteomes" id="UP000436483">
    <property type="component" value="Unassembled WGS sequence"/>
</dbReference>
<evidence type="ECO:0000256" key="5">
    <source>
        <dbReference type="ARBA" id="ARBA00023277"/>
    </source>
</evidence>
<reference evidence="7 8" key="1">
    <citation type="submission" date="2019-12" db="EMBL/GenBank/DDBJ databases">
        <authorList>
            <person name="Yuan C.-G."/>
        </authorList>
    </citation>
    <scope>NUCLEOTIDE SEQUENCE [LARGE SCALE GENOMIC DNA]</scope>
    <source>
        <strain evidence="7 8">KCTC 23863</strain>
    </source>
</reference>
<evidence type="ECO:0000313" key="7">
    <source>
        <dbReference type="EMBL" id="MXQ10183.1"/>
    </source>
</evidence>
<dbReference type="GO" id="GO:0005829">
    <property type="term" value="C:cytosol"/>
    <property type="evidence" value="ECO:0007669"/>
    <property type="project" value="TreeGrafter"/>
</dbReference>
<dbReference type="InterPro" id="IPR013785">
    <property type="entry name" value="Aldolase_TIM"/>
</dbReference>
<dbReference type="GO" id="GO:0006053">
    <property type="term" value="P:N-acetylmannosamine catabolic process"/>
    <property type="evidence" value="ECO:0007669"/>
    <property type="project" value="TreeGrafter"/>
</dbReference>
<keyword evidence="8" id="KW-1185">Reference proteome</keyword>
<dbReference type="Pfam" id="PF04131">
    <property type="entry name" value="NanE"/>
    <property type="match status" value="1"/>
</dbReference>
<dbReference type="GO" id="GO:0047465">
    <property type="term" value="F:N-acylglucosamine-6-phosphate 2-epimerase activity"/>
    <property type="evidence" value="ECO:0007669"/>
    <property type="project" value="UniProtKB-EC"/>
</dbReference>
<dbReference type="RefSeq" id="WP_160882782.1">
    <property type="nucleotide sequence ID" value="NZ_WURB01000001.1"/>
</dbReference>
<organism evidence="7 8">
    <name type="scientific">Microvirga makkahensis</name>
    <dbReference type="NCBI Taxonomy" id="1128670"/>
    <lineage>
        <taxon>Bacteria</taxon>
        <taxon>Pseudomonadati</taxon>
        <taxon>Pseudomonadota</taxon>
        <taxon>Alphaproteobacteria</taxon>
        <taxon>Hyphomicrobiales</taxon>
        <taxon>Methylobacteriaceae</taxon>
        <taxon>Microvirga</taxon>
    </lineage>
</organism>
<protein>
    <recommendedName>
        <fullName evidence="6">Putative N-acetylmannosamine-6-phosphate 2-epimerase</fullName>
        <ecNumber evidence="6">5.1.3.9</ecNumber>
    </recommendedName>
    <alternativeName>
        <fullName evidence="6">ManNAc-6-P epimerase</fullName>
    </alternativeName>
</protein>